<dbReference type="InterPro" id="IPR029058">
    <property type="entry name" value="AB_hydrolase_fold"/>
</dbReference>
<organism evidence="5 6">
    <name type="scientific">Streptomyces cinnamoneus</name>
    <name type="common">Streptoverticillium cinnamoneum</name>
    <dbReference type="NCBI Taxonomy" id="53446"/>
    <lineage>
        <taxon>Bacteria</taxon>
        <taxon>Bacillati</taxon>
        <taxon>Actinomycetota</taxon>
        <taxon>Actinomycetes</taxon>
        <taxon>Kitasatosporales</taxon>
        <taxon>Streptomycetaceae</taxon>
        <taxon>Streptomyces</taxon>
        <taxon>Streptomyces cinnamoneus group</taxon>
    </lineage>
</organism>
<dbReference type="InterPro" id="IPR050261">
    <property type="entry name" value="FrsA_esterase"/>
</dbReference>
<evidence type="ECO:0000313" key="6">
    <source>
        <dbReference type="Proteomes" id="UP000222531"/>
    </source>
</evidence>
<dbReference type="Pfam" id="PF02129">
    <property type="entry name" value="Peptidase_S15"/>
    <property type="match status" value="1"/>
</dbReference>
<dbReference type="OrthoDB" id="3276960at2"/>
<dbReference type="Pfam" id="PF08530">
    <property type="entry name" value="PepX_C"/>
    <property type="match status" value="1"/>
</dbReference>
<proteinExistence type="inferred from homology"/>
<evidence type="ECO:0000256" key="2">
    <source>
        <dbReference type="ARBA" id="ARBA00022801"/>
    </source>
</evidence>
<dbReference type="PANTHER" id="PTHR22946">
    <property type="entry name" value="DIENELACTONE HYDROLASE DOMAIN-CONTAINING PROTEIN-RELATED"/>
    <property type="match status" value="1"/>
</dbReference>
<feature type="chain" id="PRO_5044380793" evidence="3">
    <location>
        <begin position="34"/>
        <end position="530"/>
    </location>
</feature>
<keyword evidence="3" id="KW-0732">Signal</keyword>
<dbReference type="InterPro" id="IPR013736">
    <property type="entry name" value="Xaa-Pro_dipept_C"/>
</dbReference>
<dbReference type="SUPFAM" id="SSF53474">
    <property type="entry name" value="alpha/beta-Hydrolases"/>
    <property type="match status" value="1"/>
</dbReference>
<protein>
    <submittedName>
        <fullName evidence="5">Acyl esterase</fullName>
    </submittedName>
</protein>
<feature type="signal peptide" evidence="3">
    <location>
        <begin position="1"/>
        <end position="33"/>
    </location>
</feature>
<keyword evidence="6" id="KW-1185">Reference proteome</keyword>
<dbReference type="SMART" id="SM00939">
    <property type="entry name" value="PepX_C"/>
    <property type="match status" value="1"/>
</dbReference>
<dbReference type="SUPFAM" id="SSF49785">
    <property type="entry name" value="Galactose-binding domain-like"/>
    <property type="match status" value="1"/>
</dbReference>
<dbReference type="InterPro" id="IPR000383">
    <property type="entry name" value="Xaa-Pro-like_dom"/>
</dbReference>
<accession>A0A2G1XA68</accession>
<dbReference type="Gene3D" id="3.40.50.1820">
    <property type="entry name" value="alpha/beta hydrolase"/>
    <property type="match status" value="1"/>
</dbReference>
<dbReference type="Gene3D" id="2.60.120.260">
    <property type="entry name" value="Galactose-binding domain-like"/>
    <property type="match status" value="1"/>
</dbReference>
<comment type="caution">
    <text evidence="5">The sequence shown here is derived from an EMBL/GenBank/DDBJ whole genome shotgun (WGS) entry which is preliminary data.</text>
</comment>
<dbReference type="AlphaFoldDB" id="A0A2G1XA68"/>
<evidence type="ECO:0000256" key="3">
    <source>
        <dbReference type="SAM" id="SignalP"/>
    </source>
</evidence>
<name>A0A2G1XA68_STRCJ</name>
<evidence type="ECO:0000313" key="5">
    <source>
        <dbReference type="EMBL" id="PHQ48137.1"/>
    </source>
</evidence>
<comment type="similarity">
    <text evidence="1">Belongs to the AB hydrolase superfamily.</text>
</comment>
<sequence>MRLTRQALRSTAAGAVCVALLAGGALGTPSAQAAPRAVAAGTAAADMVFTDIPGSGGITLKGNVLSPAHADGSRRYPLIVLPTSWAMPQIEYVAQARKLADAGYVVVSYTARGFWLSGGEIETAGPPDVADASKVIDWALAHTPADPGRIGMAGVSYGAGISLLAAGADRRVRAVVALSGWADLIESIYSGRTQHVQATGLLGGLGAVTGRPSPQMRRMLDEFLGPDVVAKEPELMAWGAGRSPATHLSDINAGGAAVMLGNAWGDSVFPPNQYVKFYENLTGPKRLELRPGDHATAEGTGLLGLPNDTWTNARRWFDHHLRGADNGIDREAPVQLKSRSDGGYEAYPDWASVERTRRTVPLTGSRTVRTGVDSGADGGVVLLSNTLDQFLKLPPLVSVPLLPRAYAAVWQSGPYDRPQRVRGTVRLHTTLTSDKESGTAVAYLYDVGPLGVGRLVSHAPYTFHGRTPGQSFGVDLDLFSTAYDVPAGHRLALVVDSVDPLYVQHNPVGARLTFSSPAADPSVLSVPVRE</sequence>
<keyword evidence="2" id="KW-0378">Hydrolase</keyword>
<dbReference type="GO" id="GO:0008239">
    <property type="term" value="F:dipeptidyl-peptidase activity"/>
    <property type="evidence" value="ECO:0007669"/>
    <property type="project" value="InterPro"/>
</dbReference>
<dbReference type="InterPro" id="IPR008979">
    <property type="entry name" value="Galactose-bd-like_sf"/>
</dbReference>
<gene>
    <name evidence="5" type="ORF">BLA24_32420</name>
</gene>
<reference evidence="5 6" key="1">
    <citation type="journal article" date="2017" name="Biochemistry">
        <title>Identification of the Biosynthetic Pathway for the Antibiotic Bicyclomycin.</title>
        <authorList>
            <person name="Patteson J."/>
            <person name="Cai W."/>
            <person name="Johnson R.A."/>
            <person name="Santa Maria K."/>
            <person name="Li B."/>
        </authorList>
    </citation>
    <scope>NUCLEOTIDE SEQUENCE [LARGE SCALE GENOMIC DNA]</scope>
    <source>
        <strain evidence="5 6">ATCC 21532</strain>
    </source>
</reference>
<dbReference type="RefSeq" id="WP_099202654.1">
    <property type="nucleotide sequence ID" value="NZ_JBIRXA010000010.1"/>
</dbReference>
<feature type="domain" description="Xaa-Pro dipeptidyl-peptidase C-terminal" evidence="4">
    <location>
        <begin position="314"/>
        <end position="524"/>
    </location>
</feature>
<dbReference type="Proteomes" id="UP000222531">
    <property type="component" value="Unassembled WGS sequence"/>
</dbReference>
<evidence type="ECO:0000256" key="1">
    <source>
        <dbReference type="ARBA" id="ARBA00008645"/>
    </source>
</evidence>
<dbReference type="PANTHER" id="PTHR22946:SF9">
    <property type="entry name" value="POLYKETIDE TRANSFERASE AF380"/>
    <property type="match status" value="1"/>
</dbReference>
<dbReference type="EMBL" id="NHZO01000168">
    <property type="protein sequence ID" value="PHQ48137.1"/>
    <property type="molecule type" value="Genomic_DNA"/>
</dbReference>
<evidence type="ECO:0000259" key="4">
    <source>
        <dbReference type="SMART" id="SM00939"/>
    </source>
</evidence>
<dbReference type="GO" id="GO:0052689">
    <property type="term" value="F:carboxylic ester hydrolase activity"/>
    <property type="evidence" value="ECO:0007669"/>
    <property type="project" value="UniProtKB-ARBA"/>
</dbReference>